<gene>
    <name evidence="2" type="ORF">CBF53_08245</name>
    <name evidence="3" type="ORF">CBF70_07680</name>
</gene>
<reference evidence="4 5" key="3">
    <citation type="submission" date="2017-09" db="EMBL/GenBank/DDBJ databases">
        <title>Tripartite evolution among Lactobacillus johnsonii, Lactobacillus taiwanensis, Lactobacillus reuteri and their rodent host.</title>
        <authorList>
            <person name="Wang T."/>
            <person name="Knowles S."/>
            <person name="Cheng C."/>
        </authorList>
    </citation>
    <scope>NUCLEOTIDE SEQUENCE [LARGE SCALE GENOMIC DNA]</scope>
    <source>
        <strain evidence="3 4">609q</strain>
        <strain evidence="2 5">609u</strain>
    </source>
</reference>
<dbReference type="Proteomes" id="UP000215828">
    <property type="component" value="Unassembled WGS sequence"/>
</dbReference>
<reference evidence="2 5" key="2">
    <citation type="submission" date="2017-05" db="EMBL/GenBank/DDBJ databases">
        <authorList>
            <person name="Lin X.B."/>
            <person name="Stothard P."/>
            <person name="Tasseva G."/>
            <person name="Walter J."/>
        </authorList>
    </citation>
    <scope>NUCLEOTIDE SEQUENCE [LARGE SCALE GENOMIC DNA]</scope>
    <source>
        <strain evidence="2 5">609u</strain>
    </source>
</reference>
<keyword evidence="1" id="KW-0812">Transmembrane</keyword>
<feature type="transmembrane region" description="Helical" evidence="1">
    <location>
        <begin position="297"/>
        <end position="319"/>
    </location>
</feature>
<name>A0A256LC88_9LACO</name>
<feature type="transmembrane region" description="Helical" evidence="1">
    <location>
        <begin position="224"/>
        <end position="245"/>
    </location>
</feature>
<organism evidence="3 4">
    <name type="scientific">Lactobacillus taiwanensis</name>
    <dbReference type="NCBI Taxonomy" id="508451"/>
    <lineage>
        <taxon>Bacteria</taxon>
        <taxon>Bacillati</taxon>
        <taxon>Bacillota</taxon>
        <taxon>Bacilli</taxon>
        <taxon>Lactobacillales</taxon>
        <taxon>Lactobacillaceae</taxon>
        <taxon>Lactobacillus</taxon>
    </lineage>
</organism>
<dbReference type="EMBL" id="NGNV01000044">
    <property type="protein sequence ID" value="OYR87420.1"/>
    <property type="molecule type" value="Genomic_DNA"/>
</dbReference>
<evidence type="ECO:0008006" key="6">
    <source>
        <dbReference type="Google" id="ProtNLM"/>
    </source>
</evidence>
<dbReference type="EMBL" id="NGNX01000033">
    <property type="protein sequence ID" value="OYR91038.1"/>
    <property type="molecule type" value="Genomic_DNA"/>
</dbReference>
<reference evidence="3 4" key="1">
    <citation type="submission" date="2017-04" db="EMBL/GenBank/DDBJ databases">
        <authorList>
            <person name="Afonso C.L."/>
            <person name="Miller P.J."/>
            <person name="Scott M.A."/>
            <person name="Spackman E."/>
            <person name="Goraichik I."/>
            <person name="Dimitrov K.M."/>
            <person name="Suarez D.L."/>
            <person name="Swayne D.E."/>
        </authorList>
    </citation>
    <scope>NUCLEOTIDE SEQUENCE [LARGE SCALE GENOMIC DNA]</scope>
    <source>
        <strain evidence="3 4">609q</strain>
    </source>
</reference>
<evidence type="ECO:0000256" key="1">
    <source>
        <dbReference type="SAM" id="Phobius"/>
    </source>
</evidence>
<keyword evidence="5" id="KW-1185">Reference proteome</keyword>
<proteinExistence type="predicted"/>
<accession>A0A256LC88</accession>
<evidence type="ECO:0000313" key="5">
    <source>
        <dbReference type="Proteomes" id="UP000216316"/>
    </source>
</evidence>
<comment type="caution">
    <text evidence="3">The sequence shown here is derived from an EMBL/GenBank/DDBJ whole genome shotgun (WGS) entry which is preliminary data.</text>
</comment>
<feature type="transmembrane region" description="Helical" evidence="1">
    <location>
        <begin position="266"/>
        <end position="285"/>
    </location>
</feature>
<sequence length="325" mass="36888">MKIKRIILLIISFLTFLGLGLILSRHQSQRADQVLNNNGLSSTYYVFNPKKKHNIKQLLTHVNEKYFRDKVQIHFESDYIPDRVLIWANYNLKSQPLAKGSSRYFTKSDFTGSIPFAVISADTKSRVVILQNNHYLKENNDYVTIIGELKKNNESQNGQAVYYLSTGINQPTAKESILNYKVVVDGLNRNEANSLHHYLGGKMQVVDFSKTYNKQHGISPTKKLIGAIFCAVVALIVAALAAILAENPVNLKFVPGKIWTHLLADSGLRFFLADGLIVLVTTLGLQTWKFYSNHSQLYILFSIIFVMQILTYVLMLFLIKIKKGK</sequence>
<evidence type="ECO:0000313" key="4">
    <source>
        <dbReference type="Proteomes" id="UP000215828"/>
    </source>
</evidence>
<keyword evidence="1" id="KW-1133">Transmembrane helix</keyword>
<protein>
    <recommendedName>
        <fullName evidence="6">MacB-like periplasmic core domain-containing protein</fullName>
    </recommendedName>
</protein>
<dbReference type="AlphaFoldDB" id="A0A256LC88"/>
<evidence type="ECO:0000313" key="3">
    <source>
        <dbReference type="EMBL" id="OYR91038.1"/>
    </source>
</evidence>
<dbReference type="Proteomes" id="UP000216316">
    <property type="component" value="Unassembled WGS sequence"/>
</dbReference>
<dbReference type="RefSeq" id="WP_057719124.1">
    <property type="nucleotide sequence ID" value="NZ_CAJUTI010000003.1"/>
</dbReference>
<evidence type="ECO:0000313" key="2">
    <source>
        <dbReference type="EMBL" id="OYR87420.1"/>
    </source>
</evidence>
<keyword evidence="1" id="KW-0472">Membrane</keyword>